<dbReference type="InterPro" id="IPR001387">
    <property type="entry name" value="Cro/C1-type_HTH"/>
</dbReference>
<organism evidence="3">
    <name type="scientific">Myoviridae sp. ct89I2</name>
    <dbReference type="NCBI Taxonomy" id="2827662"/>
    <lineage>
        <taxon>Viruses</taxon>
        <taxon>Duplodnaviria</taxon>
        <taxon>Heunggongvirae</taxon>
        <taxon>Uroviricota</taxon>
        <taxon>Caudoviricetes</taxon>
    </lineage>
</organism>
<dbReference type="SUPFAM" id="SSF47413">
    <property type="entry name" value="lambda repressor-like DNA-binding domains"/>
    <property type="match status" value="1"/>
</dbReference>
<dbReference type="Pfam" id="PF01381">
    <property type="entry name" value="HTH_3"/>
    <property type="match status" value="1"/>
</dbReference>
<dbReference type="PANTHER" id="PTHR46558">
    <property type="entry name" value="TRACRIPTIONAL REGULATORY PROTEIN-RELATED-RELATED"/>
    <property type="match status" value="1"/>
</dbReference>
<dbReference type="Gene3D" id="1.10.260.40">
    <property type="entry name" value="lambda repressor-like DNA-binding domains"/>
    <property type="match status" value="1"/>
</dbReference>
<feature type="domain" description="HTH cro/C1-type" evidence="2">
    <location>
        <begin position="13"/>
        <end position="67"/>
    </location>
</feature>
<keyword evidence="1" id="KW-0238">DNA-binding</keyword>
<dbReference type="SMART" id="SM00530">
    <property type="entry name" value="HTH_XRE"/>
    <property type="match status" value="1"/>
</dbReference>
<dbReference type="PROSITE" id="PS50943">
    <property type="entry name" value="HTH_CROC1"/>
    <property type="match status" value="1"/>
</dbReference>
<accession>A0A8S5TBT5</accession>
<protein>
    <submittedName>
        <fullName evidence="3">Helix-turn-helix domain protein</fullName>
    </submittedName>
</protein>
<evidence type="ECO:0000256" key="1">
    <source>
        <dbReference type="ARBA" id="ARBA00023125"/>
    </source>
</evidence>
<proteinExistence type="predicted"/>
<dbReference type="CDD" id="cd00093">
    <property type="entry name" value="HTH_XRE"/>
    <property type="match status" value="1"/>
</dbReference>
<evidence type="ECO:0000259" key="2">
    <source>
        <dbReference type="PROSITE" id="PS50943"/>
    </source>
</evidence>
<sequence length="218" mass="24734">MKKGDYMTIGELIRNARKEKNMTQRKLGELCGINEANIRKYESGRQKPKIETIKKIADALQIPIIALLPGPVAAKMVEYEDIASDIKRDMIDNACTFDEFNEARNTKTSDIQLALLSSDIRQTSIPIHNKIPTSSKEDLQAINIKAAEEPDLESYEVNPFFNYLSSIGYRITFNEDNQTYDLIKHDNLVCALTSSELKRVARSSQATIEAFLKAWEDK</sequence>
<dbReference type="PANTHER" id="PTHR46558:SF11">
    <property type="entry name" value="HTH-TYPE TRANSCRIPTIONAL REGULATOR XRE"/>
    <property type="match status" value="1"/>
</dbReference>
<name>A0A8S5TBT5_9CAUD</name>
<dbReference type="InterPro" id="IPR010982">
    <property type="entry name" value="Lambda_DNA-bd_dom_sf"/>
</dbReference>
<dbReference type="EMBL" id="BK032795">
    <property type="protein sequence ID" value="DAF60710.1"/>
    <property type="molecule type" value="Genomic_DNA"/>
</dbReference>
<evidence type="ECO:0000313" key="3">
    <source>
        <dbReference type="EMBL" id="DAF60710.1"/>
    </source>
</evidence>
<dbReference type="GO" id="GO:0003677">
    <property type="term" value="F:DNA binding"/>
    <property type="evidence" value="ECO:0007669"/>
    <property type="project" value="UniProtKB-KW"/>
</dbReference>
<reference evidence="3" key="1">
    <citation type="journal article" date="2021" name="Proc. Natl. Acad. Sci. U.S.A.">
        <title>A Catalog of Tens of Thousands of Viruses from Human Metagenomes Reveals Hidden Associations with Chronic Diseases.</title>
        <authorList>
            <person name="Tisza M.J."/>
            <person name="Buck C.B."/>
        </authorList>
    </citation>
    <scope>NUCLEOTIDE SEQUENCE</scope>
    <source>
        <strain evidence="3">Ct89I2</strain>
    </source>
</reference>